<dbReference type="AlphaFoldDB" id="A0A0D1ZCP2"/>
<dbReference type="GO" id="GO:0005634">
    <property type="term" value="C:nucleus"/>
    <property type="evidence" value="ECO:0007669"/>
    <property type="project" value="TreeGrafter"/>
</dbReference>
<dbReference type="GeneID" id="27337194"/>
<dbReference type="NCBIfam" id="TIGR00587">
    <property type="entry name" value="nfo"/>
    <property type="match status" value="1"/>
</dbReference>
<keyword evidence="7" id="KW-0862">Zinc</keyword>
<evidence type="ECO:0000256" key="3">
    <source>
        <dbReference type="ARBA" id="ARBA00021759"/>
    </source>
</evidence>
<comment type="similarity">
    <text evidence="2">Belongs to the AP endonuclease 2 family.</text>
</comment>
<feature type="compositionally biased region" description="Basic residues" evidence="9">
    <location>
        <begin position="585"/>
        <end position="596"/>
    </location>
</feature>
<name>A0A0D1ZCP2_9EURO</name>
<evidence type="ECO:0000256" key="7">
    <source>
        <dbReference type="ARBA" id="ARBA00022833"/>
    </source>
</evidence>
<dbReference type="PANTHER" id="PTHR21445">
    <property type="entry name" value="ENDONUCLEASE IV ENDODEOXYRIBONUCLEASE IV"/>
    <property type="match status" value="1"/>
</dbReference>
<dbReference type="Pfam" id="PF01261">
    <property type="entry name" value="AP_endonuc_2"/>
    <property type="match status" value="1"/>
</dbReference>
<evidence type="ECO:0000256" key="9">
    <source>
        <dbReference type="SAM" id="MobiDB-lite"/>
    </source>
</evidence>
<dbReference type="HAMAP" id="MF_00152">
    <property type="entry name" value="Nfo"/>
    <property type="match status" value="1"/>
</dbReference>
<dbReference type="PROSITE" id="PS00731">
    <property type="entry name" value="AP_NUCLEASE_F2_3"/>
    <property type="match status" value="1"/>
</dbReference>
<reference evidence="11 12" key="1">
    <citation type="submission" date="2015-01" db="EMBL/GenBank/DDBJ databases">
        <title>The Genome Sequence of Exophiala spinifera CBS89968.</title>
        <authorList>
            <consortium name="The Broad Institute Genomics Platform"/>
            <person name="Cuomo C."/>
            <person name="de Hoog S."/>
            <person name="Gorbushina A."/>
            <person name="Stielow B."/>
            <person name="Teixiera M."/>
            <person name="Abouelleil A."/>
            <person name="Chapman S.B."/>
            <person name="Priest M."/>
            <person name="Young S.K."/>
            <person name="Wortman J."/>
            <person name="Nusbaum C."/>
            <person name="Birren B."/>
        </authorList>
    </citation>
    <scope>NUCLEOTIDE SEQUENCE [LARGE SCALE GENOMIC DNA]</scope>
    <source>
        <strain evidence="11 12">CBS 89968</strain>
    </source>
</reference>
<feature type="region of interest" description="Disordered" evidence="9">
    <location>
        <begin position="72"/>
        <end position="201"/>
    </location>
</feature>
<dbReference type="InterPro" id="IPR001719">
    <property type="entry name" value="AP_endonuc_2"/>
</dbReference>
<keyword evidence="6" id="KW-0378">Hydrolase</keyword>
<evidence type="ECO:0000256" key="6">
    <source>
        <dbReference type="ARBA" id="ARBA00022801"/>
    </source>
</evidence>
<dbReference type="VEuPathDB" id="FungiDB:PV08_10111"/>
<keyword evidence="4" id="KW-0479">Metal-binding</keyword>
<feature type="compositionally biased region" description="Acidic residues" evidence="9">
    <location>
        <begin position="135"/>
        <end position="154"/>
    </location>
</feature>
<sequence length="620" mass="68039">MPRARKGEVAPAANSTEVLASRKRKRGEGEESGGPASRREINGVEHQAGLSPKSPRTKLRVDIVSADHLEIDQEVDGPIPGFKQEEAFSKGRRSPRSKKEAKQDLDEPVPSTAPTHTPTKTGRRSTGRGRKVKVEEEEEEVEDVLDGSLADEDVESKSKSKSKPRRPRKSKTTQDSNKAEDSDEPDAESTPKRKRKTAAEREADRIAAMIPLAARATNLKMFVGAHTSMAKGVENAVTNCVHIGGNAFACFLKSQRKWDNPPLADANRDAFKAALLEHKYDGTQHIVPHGSYLVNLATEDKAKSEQSYAAFIDDLHRCEALGIRYYNFHPGGAGQAPFNEAVARLAGNLNRALAETKTVVPLLENMAGHGTLIGGRFSDLRDVIDLIKPEFQARIGVCIDTCHAFAAGYDLRSPEAFAATMKEFDETVGLKYLKALHLNDSKAPLGSHRDLHQNIGLGFLGLRAFHNVMNFSAFEGLPLILETPCERPDPSDPKGKKTIDDKNVWATEIKLLESLIGMDVDGETFKTLEKDLADKGRQERETMQKQFDKKTEEQKKKAAKEKGQKSLRDMFGKQPAKTEAVTAKKNGKQKGTKKNPKAKDDESESEGGNESSSGLSDLSS</sequence>
<feature type="region of interest" description="Disordered" evidence="9">
    <location>
        <begin position="535"/>
        <end position="620"/>
    </location>
</feature>
<evidence type="ECO:0000259" key="10">
    <source>
        <dbReference type="Pfam" id="PF01261"/>
    </source>
</evidence>
<gene>
    <name evidence="11" type="ORF">PV08_10111</name>
</gene>
<accession>A0A0D1ZCP2</accession>
<feature type="domain" description="Xylose isomerase-like TIM barrel" evidence="10">
    <location>
        <begin position="239"/>
        <end position="507"/>
    </location>
</feature>
<evidence type="ECO:0000256" key="8">
    <source>
        <dbReference type="ARBA" id="ARBA00023204"/>
    </source>
</evidence>
<dbReference type="SUPFAM" id="SSF51658">
    <property type="entry name" value="Xylose isomerase-like"/>
    <property type="match status" value="1"/>
</dbReference>
<dbReference type="Proteomes" id="UP000053328">
    <property type="component" value="Unassembled WGS sequence"/>
</dbReference>
<evidence type="ECO:0000313" key="11">
    <source>
        <dbReference type="EMBL" id="KIW10812.1"/>
    </source>
</evidence>
<feature type="compositionally biased region" description="Basic and acidic residues" evidence="9">
    <location>
        <begin position="535"/>
        <end position="571"/>
    </location>
</feature>
<dbReference type="InterPro" id="IPR013022">
    <property type="entry name" value="Xyl_isomerase-like_TIM-brl"/>
</dbReference>
<dbReference type="GO" id="GO:0006284">
    <property type="term" value="P:base-excision repair"/>
    <property type="evidence" value="ECO:0007669"/>
    <property type="project" value="TreeGrafter"/>
</dbReference>
<feature type="region of interest" description="Disordered" evidence="9">
    <location>
        <begin position="1"/>
        <end position="58"/>
    </location>
</feature>
<dbReference type="EMBL" id="KN847499">
    <property type="protein sequence ID" value="KIW10812.1"/>
    <property type="molecule type" value="Genomic_DNA"/>
</dbReference>
<keyword evidence="5" id="KW-0227">DNA damage</keyword>
<dbReference type="GO" id="GO:0008270">
    <property type="term" value="F:zinc ion binding"/>
    <property type="evidence" value="ECO:0007669"/>
    <property type="project" value="InterPro"/>
</dbReference>
<dbReference type="GO" id="GO:0008081">
    <property type="term" value="F:phosphoric diester hydrolase activity"/>
    <property type="evidence" value="ECO:0007669"/>
    <property type="project" value="TreeGrafter"/>
</dbReference>
<dbReference type="OrthoDB" id="7663182at2759"/>
<dbReference type="HOGENOM" id="CLU_025885_1_3_1"/>
<evidence type="ECO:0000256" key="5">
    <source>
        <dbReference type="ARBA" id="ARBA00022763"/>
    </source>
</evidence>
<dbReference type="FunFam" id="3.20.20.150:FF:000001">
    <property type="entry name" value="Probable endonuclease 4"/>
    <property type="match status" value="1"/>
</dbReference>
<dbReference type="STRING" id="91928.A0A0D1ZCP2"/>
<dbReference type="GO" id="GO:0003677">
    <property type="term" value="F:DNA binding"/>
    <property type="evidence" value="ECO:0007669"/>
    <property type="project" value="InterPro"/>
</dbReference>
<organism evidence="11 12">
    <name type="scientific">Exophiala spinifera</name>
    <dbReference type="NCBI Taxonomy" id="91928"/>
    <lineage>
        <taxon>Eukaryota</taxon>
        <taxon>Fungi</taxon>
        <taxon>Dikarya</taxon>
        <taxon>Ascomycota</taxon>
        <taxon>Pezizomycotina</taxon>
        <taxon>Eurotiomycetes</taxon>
        <taxon>Chaetothyriomycetidae</taxon>
        <taxon>Chaetothyriales</taxon>
        <taxon>Herpotrichiellaceae</taxon>
        <taxon>Exophiala</taxon>
    </lineage>
</organism>
<dbReference type="CDD" id="cd00019">
    <property type="entry name" value="AP2Ec"/>
    <property type="match status" value="1"/>
</dbReference>
<dbReference type="SMART" id="SM00518">
    <property type="entry name" value="AP2Ec"/>
    <property type="match status" value="1"/>
</dbReference>
<evidence type="ECO:0000313" key="12">
    <source>
        <dbReference type="Proteomes" id="UP000053328"/>
    </source>
</evidence>
<dbReference type="GO" id="GO:0005739">
    <property type="term" value="C:mitochondrion"/>
    <property type="evidence" value="ECO:0007669"/>
    <property type="project" value="TreeGrafter"/>
</dbReference>
<proteinExistence type="inferred from homology"/>
<dbReference type="PROSITE" id="PS00730">
    <property type="entry name" value="AP_NUCLEASE_F2_2"/>
    <property type="match status" value="1"/>
</dbReference>
<dbReference type="GO" id="GO:0003906">
    <property type="term" value="F:DNA-(apurinic or apyrimidinic site) endonuclease activity"/>
    <property type="evidence" value="ECO:0007669"/>
    <property type="project" value="TreeGrafter"/>
</dbReference>
<protein>
    <recommendedName>
        <fullName evidence="3">Apurinic-apyrimidinic endonuclease 1</fullName>
    </recommendedName>
</protein>
<dbReference type="InterPro" id="IPR036237">
    <property type="entry name" value="Xyl_isomerase-like_sf"/>
</dbReference>
<feature type="compositionally biased region" description="Basic residues" evidence="9">
    <location>
        <begin position="121"/>
        <end position="131"/>
    </location>
</feature>
<keyword evidence="8" id="KW-0234">DNA repair</keyword>
<feature type="compositionally biased region" description="Basic residues" evidence="9">
    <location>
        <begin position="159"/>
        <end position="171"/>
    </location>
</feature>
<evidence type="ECO:0000256" key="4">
    <source>
        <dbReference type="ARBA" id="ARBA00022723"/>
    </source>
</evidence>
<evidence type="ECO:0000256" key="2">
    <source>
        <dbReference type="ARBA" id="ARBA00005340"/>
    </source>
</evidence>
<dbReference type="Gene3D" id="3.20.20.150">
    <property type="entry name" value="Divalent-metal-dependent TIM barrel enzymes"/>
    <property type="match status" value="1"/>
</dbReference>
<dbReference type="RefSeq" id="XP_016231028.1">
    <property type="nucleotide sequence ID" value="XM_016384426.1"/>
</dbReference>
<comment type="cofactor">
    <cofactor evidence="1">
        <name>Zn(2+)</name>
        <dbReference type="ChEBI" id="CHEBI:29105"/>
    </cofactor>
</comment>
<feature type="compositionally biased region" description="Low complexity" evidence="9">
    <location>
        <begin position="608"/>
        <end position="620"/>
    </location>
</feature>
<dbReference type="PROSITE" id="PS51432">
    <property type="entry name" value="AP_NUCLEASE_F2_4"/>
    <property type="match status" value="1"/>
</dbReference>
<keyword evidence="12" id="KW-1185">Reference proteome</keyword>
<evidence type="ECO:0000256" key="1">
    <source>
        <dbReference type="ARBA" id="ARBA00001947"/>
    </source>
</evidence>
<dbReference type="InterPro" id="IPR018246">
    <property type="entry name" value="AP_endonuc_F2_Zn_BS"/>
</dbReference>
<dbReference type="PANTHER" id="PTHR21445:SF0">
    <property type="entry name" value="APURINIC-APYRIMIDINIC ENDONUCLEASE"/>
    <property type="match status" value="1"/>
</dbReference>